<gene>
    <name evidence="5" type="ORF">BUALT_Bualt19G0128600</name>
</gene>
<feature type="compositionally biased region" description="Basic residues" evidence="3">
    <location>
        <begin position="1"/>
        <end position="13"/>
    </location>
</feature>
<protein>
    <recommendedName>
        <fullName evidence="4">Coiled-coil domain-containing protein</fullName>
    </recommendedName>
</protein>
<feature type="region of interest" description="Disordered" evidence="3">
    <location>
        <begin position="1"/>
        <end position="107"/>
    </location>
</feature>
<sequence length="248" mass="28978">MLKKQKKGKKKTNLKAEAAKAWKLAREAERQEREAREKEDHYWRQAEGPKSRAAKKHEEEANKRAEAAARKAETRLLAQQEEEELHKSLIKETTKSRPKVTAAELQRRREENEASLWRRAEEEEKKRTLALHVDDDYTRMLGAPNNNLDDSIIDASTVEDAIAQMMKYHDKKLEGNLLDAYKVFLEGELEILKEEKPGLTLAQYNYRIFKLWKKSQKGPSPGSLESYFFKKSAKSRKMKHKRHSDDDT</sequence>
<proteinExistence type="inferred from homology"/>
<dbReference type="InterPro" id="IPR054414">
    <property type="entry name" value="Ccdc124/Oxs1_C"/>
</dbReference>
<dbReference type="PANTHER" id="PTHR21680:SF0">
    <property type="entry name" value="COILED-COIL DOMAIN-CONTAINING PROTEIN 124"/>
    <property type="match status" value="1"/>
</dbReference>
<reference evidence="5" key="1">
    <citation type="submission" date="2019-10" db="EMBL/GenBank/DDBJ databases">
        <authorList>
            <person name="Zhang R."/>
            <person name="Pan Y."/>
            <person name="Wang J."/>
            <person name="Ma R."/>
            <person name="Yu S."/>
        </authorList>
    </citation>
    <scope>NUCLEOTIDE SEQUENCE</scope>
    <source>
        <strain evidence="5">LA-IB0</strain>
        <tissue evidence="5">Leaf</tissue>
    </source>
</reference>
<comment type="caution">
    <text evidence="5">The sequence shown here is derived from an EMBL/GenBank/DDBJ whole genome shotgun (WGS) entry which is preliminary data.</text>
</comment>
<accession>A0AAV6W196</accession>
<keyword evidence="2" id="KW-0175">Coiled coil</keyword>
<feature type="compositionally biased region" description="Basic and acidic residues" evidence="3">
    <location>
        <begin position="17"/>
        <end position="74"/>
    </location>
</feature>
<name>A0AAV6W196_9LAMI</name>
<dbReference type="Proteomes" id="UP000826271">
    <property type="component" value="Unassembled WGS sequence"/>
</dbReference>
<dbReference type="PANTHER" id="PTHR21680">
    <property type="entry name" value="COILED-COIL DOMAIN-CONTAINING PROTEIN 124"/>
    <property type="match status" value="1"/>
</dbReference>
<evidence type="ECO:0000256" key="2">
    <source>
        <dbReference type="ARBA" id="ARBA00023054"/>
    </source>
</evidence>
<feature type="domain" description="Coiled-coil" evidence="4">
    <location>
        <begin position="150"/>
        <end position="219"/>
    </location>
</feature>
<feature type="compositionally biased region" description="Basic and acidic residues" evidence="3">
    <location>
        <begin position="84"/>
        <end position="95"/>
    </location>
</feature>
<dbReference type="GO" id="GO:0003713">
    <property type="term" value="F:transcription coactivator activity"/>
    <property type="evidence" value="ECO:0007669"/>
    <property type="project" value="TreeGrafter"/>
</dbReference>
<dbReference type="EMBL" id="WHWC01000019">
    <property type="protein sequence ID" value="KAG8364436.1"/>
    <property type="molecule type" value="Genomic_DNA"/>
</dbReference>
<dbReference type="AlphaFoldDB" id="A0AAV6W196"/>
<dbReference type="GO" id="GO:0005634">
    <property type="term" value="C:nucleus"/>
    <property type="evidence" value="ECO:0007669"/>
    <property type="project" value="TreeGrafter"/>
</dbReference>
<evidence type="ECO:0000256" key="3">
    <source>
        <dbReference type="SAM" id="MobiDB-lite"/>
    </source>
</evidence>
<comment type="similarity">
    <text evidence="1">Belongs to the CCDC124 family.</text>
</comment>
<evidence type="ECO:0000256" key="1">
    <source>
        <dbReference type="ARBA" id="ARBA00008296"/>
    </source>
</evidence>
<evidence type="ECO:0000259" key="4">
    <source>
        <dbReference type="Pfam" id="PF06244"/>
    </source>
</evidence>
<organism evidence="5 6">
    <name type="scientific">Buddleja alternifolia</name>
    <dbReference type="NCBI Taxonomy" id="168488"/>
    <lineage>
        <taxon>Eukaryota</taxon>
        <taxon>Viridiplantae</taxon>
        <taxon>Streptophyta</taxon>
        <taxon>Embryophyta</taxon>
        <taxon>Tracheophyta</taxon>
        <taxon>Spermatophyta</taxon>
        <taxon>Magnoliopsida</taxon>
        <taxon>eudicotyledons</taxon>
        <taxon>Gunneridae</taxon>
        <taxon>Pentapetalae</taxon>
        <taxon>asterids</taxon>
        <taxon>lamiids</taxon>
        <taxon>Lamiales</taxon>
        <taxon>Scrophulariaceae</taxon>
        <taxon>Buddlejeae</taxon>
        <taxon>Buddleja</taxon>
    </lineage>
</organism>
<dbReference type="GO" id="GO:0006366">
    <property type="term" value="P:transcription by RNA polymerase II"/>
    <property type="evidence" value="ECO:0007669"/>
    <property type="project" value="TreeGrafter"/>
</dbReference>
<dbReference type="InterPro" id="IPR010422">
    <property type="entry name" value="Ccdc124/Oxs1"/>
</dbReference>
<evidence type="ECO:0000313" key="6">
    <source>
        <dbReference type="Proteomes" id="UP000826271"/>
    </source>
</evidence>
<evidence type="ECO:0000313" key="5">
    <source>
        <dbReference type="EMBL" id="KAG8364436.1"/>
    </source>
</evidence>
<keyword evidence="6" id="KW-1185">Reference proteome</keyword>
<dbReference type="Pfam" id="PF06244">
    <property type="entry name" value="Ccdc124"/>
    <property type="match status" value="1"/>
</dbReference>